<dbReference type="EMBL" id="FNFT01000001">
    <property type="protein sequence ID" value="SDJ89989.1"/>
    <property type="molecule type" value="Genomic_DNA"/>
</dbReference>
<evidence type="ECO:0000313" key="2">
    <source>
        <dbReference type="EMBL" id="SDJ89989.1"/>
    </source>
</evidence>
<dbReference type="RefSeq" id="WP_066956787.1">
    <property type="nucleotide sequence ID" value="NZ_BCNX01000006.1"/>
</dbReference>
<dbReference type="Proteomes" id="UP000326500">
    <property type="component" value="Unassembled WGS sequence"/>
</dbReference>
<dbReference type="GO" id="GO:0008270">
    <property type="term" value="F:zinc ion binding"/>
    <property type="evidence" value="ECO:0007669"/>
    <property type="project" value="InterPro"/>
</dbReference>
<evidence type="ECO:0000259" key="1">
    <source>
        <dbReference type="Pfam" id="PF01844"/>
    </source>
</evidence>
<dbReference type="OrthoDB" id="11472at2157"/>
<dbReference type="InterPro" id="IPR003615">
    <property type="entry name" value="HNH_nuc"/>
</dbReference>
<name>A0A1G8XHB1_9EURY</name>
<dbReference type="Gene3D" id="1.10.30.50">
    <property type="match status" value="1"/>
</dbReference>
<dbReference type="GO" id="GO:0003676">
    <property type="term" value="F:nucleic acid binding"/>
    <property type="evidence" value="ECO:0007669"/>
    <property type="project" value="InterPro"/>
</dbReference>
<sequence>MVSERGVQITAPSKEVFAGGAYITDETMQAVLERQCHRCAGCNAPLVAGSTHFDFREPVICGGALTPGNFEALCPFCHQNRMRRIRERFAGRRK</sequence>
<keyword evidence="3" id="KW-1185">Reference proteome</keyword>
<keyword evidence="2" id="KW-0378">Hydrolase</keyword>
<organism evidence="2 3">
    <name type="scientific">Methanoculleus thermophilus</name>
    <dbReference type="NCBI Taxonomy" id="2200"/>
    <lineage>
        <taxon>Archaea</taxon>
        <taxon>Methanobacteriati</taxon>
        <taxon>Methanobacteriota</taxon>
        <taxon>Stenosarchaea group</taxon>
        <taxon>Methanomicrobia</taxon>
        <taxon>Methanomicrobiales</taxon>
        <taxon>Methanomicrobiaceae</taxon>
        <taxon>Methanoculleus</taxon>
    </lineage>
</organism>
<accession>A0A1G8XHB1</accession>
<proteinExistence type="predicted"/>
<dbReference type="Pfam" id="PF01844">
    <property type="entry name" value="HNH"/>
    <property type="match status" value="1"/>
</dbReference>
<protein>
    <submittedName>
        <fullName evidence="2">HNH endonuclease</fullName>
    </submittedName>
</protein>
<dbReference type="GO" id="GO:0004519">
    <property type="term" value="F:endonuclease activity"/>
    <property type="evidence" value="ECO:0007669"/>
    <property type="project" value="UniProtKB-KW"/>
</dbReference>
<evidence type="ECO:0000313" key="3">
    <source>
        <dbReference type="Proteomes" id="UP000326500"/>
    </source>
</evidence>
<keyword evidence="2" id="KW-0255">Endonuclease</keyword>
<reference evidence="2 3" key="1">
    <citation type="submission" date="2016-10" db="EMBL/GenBank/DDBJ databases">
        <authorList>
            <person name="Varghese N."/>
            <person name="Submissions S."/>
        </authorList>
    </citation>
    <scope>NUCLEOTIDE SEQUENCE [LARGE SCALE GENOMIC DNA]</scope>
    <source>
        <strain evidence="2 3">DSM 2373</strain>
    </source>
</reference>
<feature type="domain" description="HNH" evidence="1">
    <location>
        <begin position="39"/>
        <end position="81"/>
    </location>
</feature>
<keyword evidence="2" id="KW-0540">Nuclease</keyword>
<dbReference type="AlphaFoldDB" id="A0A1G8XHB1"/>
<dbReference type="STRING" id="2200.GCA_001571405_01187"/>
<dbReference type="CDD" id="cd00085">
    <property type="entry name" value="HNHc"/>
    <property type="match status" value="1"/>
</dbReference>
<dbReference type="InterPro" id="IPR002711">
    <property type="entry name" value="HNH"/>
</dbReference>
<gene>
    <name evidence="2" type="ORF">SAMN04488571_101441</name>
</gene>